<name>A0A1I3NXX4_9EURY</name>
<evidence type="ECO:0008006" key="3">
    <source>
        <dbReference type="Google" id="ProtNLM"/>
    </source>
</evidence>
<dbReference type="AlphaFoldDB" id="A0A1I3NXX4"/>
<dbReference type="RefSeq" id="WP_015233277.1">
    <property type="nucleotide sequence ID" value="NZ_FORO01000015.1"/>
</dbReference>
<dbReference type="OrthoDB" id="192280at2157"/>
<reference evidence="1 2" key="1">
    <citation type="submission" date="2016-10" db="EMBL/GenBank/DDBJ databases">
        <authorList>
            <person name="de Groot N.N."/>
        </authorList>
    </citation>
    <scope>NUCLEOTIDE SEQUENCE [LARGE SCALE GENOMIC DNA]</scope>
    <source>
        <strain evidence="1 2">SP2</strain>
    </source>
</reference>
<dbReference type="GeneID" id="55549295"/>
<evidence type="ECO:0000313" key="2">
    <source>
        <dbReference type="Proteomes" id="UP000182829"/>
    </source>
</evidence>
<organism evidence="1 2">
    <name type="scientific">Natronobacterium gregoryi</name>
    <dbReference type="NCBI Taxonomy" id="44930"/>
    <lineage>
        <taxon>Archaea</taxon>
        <taxon>Methanobacteriati</taxon>
        <taxon>Methanobacteriota</taxon>
        <taxon>Stenosarchaea group</taxon>
        <taxon>Halobacteria</taxon>
        <taxon>Halobacteriales</taxon>
        <taxon>Natrialbaceae</taxon>
        <taxon>Natronobacterium</taxon>
    </lineage>
</organism>
<gene>
    <name evidence="1" type="ORF">SAMN05443661_11556</name>
</gene>
<accession>A0A1I3NXX4</accession>
<dbReference type="EMBL" id="FORO01000015">
    <property type="protein sequence ID" value="SFJ14144.1"/>
    <property type="molecule type" value="Genomic_DNA"/>
</dbReference>
<dbReference type="Proteomes" id="UP000182829">
    <property type="component" value="Unassembled WGS sequence"/>
</dbReference>
<sequence>METCANCEEELPSRRYHVHLSTDDAVELPLCEGCRYKFVTAEWVDTVV</sequence>
<protein>
    <recommendedName>
        <fullName evidence="3">Small CPxCG-related zinc finger protein</fullName>
    </recommendedName>
</protein>
<evidence type="ECO:0000313" key="1">
    <source>
        <dbReference type="EMBL" id="SFJ14144.1"/>
    </source>
</evidence>
<proteinExistence type="predicted"/>